<evidence type="ECO:0000256" key="12">
    <source>
        <dbReference type="ARBA" id="ARBA00029811"/>
    </source>
</evidence>
<dbReference type="AlphaFoldDB" id="A0A563DZ71"/>
<dbReference type="GO" id="GO:0005737">
    <property type="term" value="C:cytoplasm"/>
    <property type="evidence" value="ECO:0007669"/>
    <property type="project" value="TreeGrafter"/>
</dbReference>
<keyword evidence="7" id="KW-0645">Protease</keyword>
<evidence type="ECO:0000256" key="6">
    <source>
        <dbReference type="ARBA" id="ARBA00022438"/>
    </source>
</evidence>
<dbReference type="InterPro" id="IPR014782">
    <property type="entry name" value="Peptidase_M1_dom"/>
</dbReference>
<dbReference type="InterPro" id="IPR027268">
    <property type="entry name" value="Peptidase_M4/M1_CTD_sf"/>
</dbReference>
<dbReference type="GO" id="GO:0016285">
    <property type="term" value="F:alanyl aminopeptidase activity"/>
    <property type="evidence" value="ECO:0007669"/>
    <property type="project" value="UniProtKB-EC"/>
</dbReference>
<comment type="similarity">
    <text evidence="3">Belongs to the peptidase M1 family.</text>
</comment>
<evidence type="ECO:0000256" key="4">
    <source>
        <dbReference type="ARBA" id="ARBA00012564"/>
    </source>
</evidence>
<accession>A0A563DZ71</accession>
<evidence type="ECO:0000256" key="1">
    <source>
        <dbReference type="ARBA" id="ARBA00000098"/>
    </source>
</evidence>
<name>A0A563DZ71_9MICO</name>
<dbReference type="GO" id="GO:0005615">
    <property type="term" value="C:extracellular space"/>
    <property type="evidence" value="ECO:0007669"/>
    <property type="project" value="TreeGrafter"/>
</dbReference>
<organism evidence="17 18">
    <name type="scientific">Leekyejoonella antrihumi</name>
    <dbReference type="NCBI Taxonomy" id="1660198"/>
    <lineage>
        <taxon>Bacteria</taxon>
        <taxon>Bacillati</taxon>
        <taxon>Actinomycetota</taxon>
        <taxon>Actinomycetes</taxon>
        <taxon>Micrococcales</taxon>
        <taxon>Dermacoccaceae</taxon>
        <taxon>Leekyejoonella</taxon>
    </lineage>
</organism>
<evidence type="ECO:0000313" key="18">
    <source>
        <dbReference type="Proteomes" id="UP000320244"/>
    </source>
</evidence>
<evidence type="ECO:0000259" key="14">
    <source>
        <dbReference type="Pfam" id="PF01433"/>
    </source>
</evidence>
<dbReference type="NCBIfam" id="TIGR02412">
    <property type="entry name" value="pepN_strep_liv"/>
    <property type="match status" value="1"/>
</dbReference>
<evidence type="ECO:0000259" key="16">
    <source>
        <dbReference type="Pfam" id="PF17900"/>
    </source>
</evidence>
<evidence type="ECO:0000256" key="2">
    <source>
        <dbReference type="ARBA" id="ARBA00001947"/>
    </source>
</evidence>
<dbReference type="GO" id="GO:0006508">
    <property type="term" value="P:proteolysis"/>
    <property type="evidence" value="ECO:0007669"/>
    <property type="project" value="UniProtKB-KW"/>
</dbReference>
<dbReference type="Gene3D" id="1.10.390.10">
    <property type="entry name" value="Neutral Protease Domain 2"/>
    <property type="match status" value="1"/>
</dbReference>
<dbReference type="SUPFAM" id="SSF63737">
    <property type="entry name" value="Leukotriene A4 hydrolase N-terminal domain"/>
    <property type="match status" value="1"/>
</dbReference>
<keyword evidence="9 17" id="KW-0378">Hydrolase</keyword>
<evidence type="ECO:0000256" key="11">
    <source>
        <dbReference type="ARBA" id="ARBA00023049"/>
    </source>
</evidence>
<dbReference type="EC" id="3.4.11.2" evidence="4"/>
<evidence type="ECO:0000256" key="9">
    <source>
        <dbReference type="ARBA" id="ARBA00022801"/>
    </source>
</evidence>
<dbReference type="Pfam" id="PF11838">
    <property type="entry name" value="ERAP1_C"/>
    <property type="match status" value="1"/>
</dbReference>
<dbReference type="InterPro" id="IPR045357">
    <property type="entry name" value="Aminopeptidase_N-like_N"/>
</dbReference>
<evidence type="ECO:0000256" key="13">
    <source>
        <dbReference type="ARBA" id="ARBA00031533"/>
    </source>
</evidence>
<dbReference type="GO" id="GO:0043171">
    <property type="term" value="P:peptide catabolic process"/>
    <property type="evidence" value="ECO:0007669"/>
    <property type="project" value="TreeGrafter"/>
</dbReference>
<keyword evidence="18" id="KW-1185">Reference proteome</keyword>
<dbReference type="EMBL" id="VCQV01000019">
    <property type="protein sequence ID" value="TWP35495.1"/>
    <property type="molecule type" value="Genomic_DNA"/>
</dbReference>
<feature type="domain" description="Peptidase M1 membrane alanine aminopeptidase" evidence="14">
    <location>
        <begin position="236"/>
        <end position="447"/>
    </location>
</feature>
<reference evidence="17 18" key="1">
    <citation type="submission" date="2019-05" db="EMBL/GenBank/DDBJ databases">
        <authorList>
            <person name="Lee S.D."/>
        </authorList>
    </citation>
    <scope>NUCLEOTIDE SEQUENCE [LARGE SCALE GENOMIC DNA]</scope>
    <source>
        <strain evidence="17 18">C5-26</strain>
    </source>
</reference>
<protein>
    <recommendedName>
        <fullName evidence="5">Aminopeptidase N</fullName>
        <ecNumber evidence="4">3.4.11.2</ecNumber>
    </recommendedName>
    <alternativeName>
        <fullName evidence="12">Alanine aminopeptidase</fullName>
    </alternativeName>
    <alternativeName>
        <fullName evidence="13">Lysyl aminopeptidase</fullName>
    </alternativeName>
</protein>
<sequence length="862" mass="95153">MNLTHIECRQRGAALTVQDYRVELDLSNAVDPGADTYRSATTLRFSSTADATWVDLVADRVARATLNGQPVDTSTYDGARLPLTGLRAENELHVEAHCRYSRTGEGMHRFTDPQDDRTYLYTHLEPTDSRRMFACFEQPDLKAQFTFVVTAPKEWEIASGQAAASRTEDELTATVTFEPTPRQSSYITAVAAGPYRRESDVWSISRPDGTTQKVRLGLLCRQSMAQFASAEEVFAITKHGLDFFDEAFAYPYPWGKYDQIFVPEYNLGAMENPGLVTFTDSFLYRGRATDLQREQRAEVIMHEMAHMWFGDLATPAWWDDLWLKESFADLMGYQTAAEAVGFPGAWILFALGRKQWAYTQDQRPSTHPIVATIDDLEAARQNFDGITYAKGAAVLKQLQAYVGRDAFFAGAQQYFADHAFGSTTLDDLLSALESSSGRDLRTWSNLWLQTAGPSLLSFATTRDEHGAITDLVIQQDAMDSMTGEAISRPHRLRVGLYALEGDRLTRVTVIDVEVAGTHTPVPEATGVSADLVIVNDDDLTYAVVRLDGPSVQAAGRHLSTIDEPLSRALVWSSLWNMVRDRALPARTFIESALAQAPTERNATLLQQILTLAHTAVCHYATPTQRPELRQRLAASALEHLRSAAPGTDAQQVWARSVARFGALHGGTAGNIEALLDGRDVIEGLPMDPDLRWELATALAAQGRFGADALAAELNRDSTMSGRLAHDKALASLPGTATKDAVWQSLVADATITNDTQRALLAGFDAPASSADRAHLADRYFASLIDWWRSMPQTMATRLVVGLFPPADLSEGQDPQQHPVIQRAKQWLDEHQSAEAALRRNVIEQAADTEHYLLAQAYAQSQV</sequence>
<dbReference type="Pfam" id="PF17900">
    <property type="entry name" value="Peptidase_M1_N"/>
    <property type="match status" value="1"/>
</dbReference>
<evidence type="ECO:0000256" key="5">
    <source>
        <dbReference type="ARBA" id="ARBA00015611"/>
    </source>
</evidence>
<dbReference type="PRINTS" id="PR00756">
    <property type="entry name" value="ALADIPTASE"/>
</dbReference>
<dbReference type="CDD" id="cd09602">
    <property type="entry name" value="M1_APN"/>
    <property type="match status" value="1"/>
</dbReference>
<dbReference type="Pfam" id="PF01433">
    <property type="entry name" value="Peptidase_M1"/>
    <property type="match status" value="1"/>
</dbReference>
<dbReference type="PANTHER" id="PTHR11533">
    <property type="entry name" value="PROTEASE M1 ZINC METALLOPROTEASE"/>
    <property type="match status" value="1"/>
</dbReference>
<dbReference type="SUPFAM" id="SSF55486">
    <property type="entry name" value="Metalloproteases ('zincins'), catalytic domain"/>
    <property type="match status" value="1"/>
</dbReference>
<feature type="domain" description="ERAP1-like C-terminal" evidence="15">
    <location>
        <begin position="531"/>
        <end position="848"/>
    </location>
</feature>
<proteinExistence type="inferred from homology"/>
<dbReference type="GO" id="GO:0016020">
    <property type="term" value="C:membrane"/>
    <property type="evidence" value="ECO:0007669"/>
    <property type="project" value="TreeGrafter"/>
</dbReference>
<reference evidence="17 18" key="2">
    <citation type="submission" date="2019-08" db="EMBL/GenBank/DDBJ databases">
        <title>Jejuicoccus antrihumi gen. nov., sp. nov., a new member of the family Dermacoccaceae isolated from a cave.</title>
        <authorList>
            <person name="Schumann P."/>
            <person name="Kim I.S."/>
        </authorList>
    </citation>
    <scope>NUCLEOTIDE SEQUENCE [LARGE SCALE GENOMIC DNA]</scope>
    <source>
        <strain evidence="17 18">C5-26</strain>
    </source>
</reference>
<gene>
    <name evidence="17" type="primary">pepN</name>
    <name evidence="17" type="ORF">FGL98_13870</name>
</gene>
<dbReference type="InterPro" id="IPR001930">
    <property type="entry name" value="Peptidase_M1"/>
</dbReference>
<evidence type="ECO:0000259" key="15">
    <source>
        <dbReference type="Pfam" id="PF11838"/>
    </source>
</evidence>
<dbReference type="InterPro" id="IPR050344">
    <property type="entry name" value="Peptidase_M1_aminopeptidases"/>
</dbReference>
<evidence type="ECO:0000256" key="3">
    <source>
        <dbReference type="ARBA" id="ARBA00010136"/>
    </source>
</evidence>
<dbReference type="GO" id="GO:0008270">
    <property type="term" value="F:zinc ion binding"/>
    <property type="evidence" value="ECO:0007669"/>
    <property type="project" value="InterPro"/>
</dbReference>
<comment type="catalytic activity">
    <reaction evidence="1">
        <text>Release of an N-terminal amino acid, Xaa-|-Yaa- from a peptide, amide or arylamide. Xaa is preferably Ala, but may be most amino acids including Pro (slow action). When a terminal hydrophobic residue is followed by a prolyl residue, the two may be released as an intact Xaa-Pro dipeptide.</text>
        <dbReference type="EC" id="3.4.11.2"/>
    </reaction>
</comment>
<feature type="domain" description="Aminopeptidase N-like N-terminal" evidence="16">
    <location>
        <begin position="98"/>
        <end position="187"/>
    </location>
</feature>
<dbReference type="GO" id="GO:0042277">
    <property type="term" value="F:peptide binding"/>
    <property type="evidence" value="ECO:0007669"/>
    <property type="project" value="TreeGrafter"/>
</dbReference>
<dbReference type="GO" id="GO:0070006">
    <property type="term" value="F:metalloaminopeptidase activity"/>
    <property type="evidence" value="ECO:0007669"/>
    <property type="project" value="TreeGrafter"/>
</dbReference>
<comment type="cofactor">
    <cofactor evidence="2">
        <name>Zn(2+)</name>
        <dbReference type="ChEBI" id="CHEBI:29105"/>
    </cofactor>
</comment>
<keyword evidence="10" id="KW-0862">Zinc</keyword>
<keyword evidence="11" id="KW-0482">Metalloprotease</keyword>
<dbReference type="InterPro" id="IPR042097">
    <property type="entry name" value="Aminopeptidase_N-like_N_sf"/>
</dbReference>
<dbReference type="InterPro" id="IPR024571">
    <property type="entry name" value="ERAP1-like_C_dom"/>
</dbReference>
<evidence type="ECO:0000256" key="8">
    <source>
        <dbReference type="ARBA" id="ARBA00022723"/>
    </source>
</evidence>
<dbReference type="PANTHER" id="PTHR11533:SF174">
    <property type="entry name" value="PUROMYCIN-SENSITIVE AMINOPEPTIDASE-RELATED"/>
    <property type="match status" value="1"/>
</dbReference>
<dbReference type="FunFam" id="2.60.40.1730:FF:000010">
    <property type="entry name" value="Putative aminopeptidase N"/>
    <property type="match status" value="1"/>
</dbReference>
<dbReference type="Proteomes" id="UP000320244">
    <property type="component" value="Unassembled WGS sequence"/>
</dbReference>
<evidence type="ECO:0000256" key="10">
    <source>
        <dbReference type="ARBA" id="ARBA00022833"/>
    </source>
</evidence>
<evidence type="ECO:0000313" key="17">
    <source>
        <dbReference type="EMBL" id="TWP35495.1"/>
    </source>
</evidence>
<dbReference type="InterPro" id="IPR012778">
    <property type="entry name" value="Pept_M1_aminopeptidase"/>
</dbReference>
<dbReference type="Gene3D" id="2.60.40.1730">
    <property type="entry name" value="tricorn interacting facor f3 domain"/>
    <property type="match status" value="1"/>
</dbReference>
<keyword evidence="6 17" id="KW-0031">Aminopeptidase</keyword>
<dbReference type="OrthoDB" id="100605at2"/>
<comment type="caution">
    <text evidence="17">The sequence shown here is derived from an EMBL/GenBank/DDBJ whole genome shotgun (WGS) entry which is preliminary data.</text>
</comment>
<evidence type="ECO:0000256" key="7">
    <source>
        <dbReference type="ARBA" id="ARBA00022670"/>
    </source>
</evidence>
<dbReference type="FunFam" id="1.10.390.10:FF:000004">
    <property type="entry name" value="Aminopeptidase N"/>
    <property type="match status" value="1"/>
</dbReference>
<keyword evidence="8" id="KW-0479">Metal-binding</keyword>